<protein>
    <submittedName>
        <fullName evidence="2">Uncharacterized protein</fullName>
    </submittedName>
</protein>
<name>A0A502E0X3_9MYCO</name>
<reference evidence="2 3" key="1">
    <citation type="journal article" date="2019" name="Environ. Microbiol.">
        <title>Species interactions and distinct microbial communities in high Arctic permafrost affected cryosols are associated with the CH4 and CO2 gas fluxes.</title>
        <authorList>
            <person name="Altshuler I."/>
            <person name="Hamel J."/>
            <person name="Turney S."/>
            <person name="Magnuson E."/>
            <person name="Levesque R."/>
            <person name="Greer C."/>
            <person name="Whyte L.G."/>
        </authorList>
    </citation>
    <scope>NUCLEOTIDE SEQUENCE [LARGE SCALE GENOMIC DNA]</scope>
    <source>
        <strain evidence="2 3">S5.20</strain>
    </source>
</reference>
<keyword evidence="3" id="KW-1185">Reference proteome</keyword>
<comment type="caution">
    <text evidence="2">The sequence shown here is derived from an EMBL/GenBank/DDBJ whole genome shotgun (WGS) entry which is preliminary data.</text>
</comment>
<dbReference type="Proteomes" id="UP000320095">
    <property type="component" value="Unassembled WGS sequence"/>
</dbReference>
<sequence>MDHDSTRLLTTLAICGSLAGCIGAVSMLPSAVLLIAVGGFVLVGPGSLFMTWFTDLPSYAVYALVPVVGLSLAILVVSGLLLGGVYAPHPILLGMAVTTLVGAVLRRRLQRTPELVAL</sequence>
<dbReference type="AlphaFoldDB" id="A0A502E0X3"/>
<feature type="transmembrane region" description="Helical" evidence="1">
    <location>
        <begin position="33"/>
        <end position="53"/>
    </location>
</feature>
<evidence type="ECO:0000313" key="2">
    <source>
        <dbReference type="EMBL" id="TPG31438.1"/>
    </source>
</evidence>
<dbReference type="PROSITE" id="PS51257">
    <property type="entry name" value="PROKAR_LIPOPROTEIN"/>
    <property type="match status" value="1"/>
</dbReference>
<proteinExistence type="predicted"/>
<evidence type="ECO:0000256" key="1">
    <source>
        <dbReference type="SAM" id="Phobius"/>
    </source>
</evidence>
<evidence type="ECO:0000313" key="3">
    <source>
        <dbReference type="Proteomes" id="UP000320095"/>
    </source>
</evidence>
<organism evidence="2 3">
    <name type="scientific">Mycolicibacterium hodleri</name>
    <dbReference type="NCBI Taxonomy" id="49897"/>
    <lineage>
        <taxon>Bacteria</taxon>
        <taxon>Bacillati</taxon>
        <taxon>Actinomycetota</taxon>
        <taxon>Actinomycetes</taxon>
        <taxon>Mycobacteriales</taxon>
        <taxon>Mycobacteriaceae</taxon>
        <taxon>Mycolicibacterium</taxon>
    </lineage>
</organism>
<keyword evidence="1" id="KW-0812">Transmembrane</keyword>
<keyword evidence="1" id="KW-1133">Transmembrane helix</keyword>
<keyword evidence="1" id="KW-0472">Membrane</keyword>
<feature type="transmembrane region" description="Helical" evidence="1">
    <location>
        <begin position="60"/>
        <end position="81"/>
    </location>
</feature>
<dbReference type="EMBL" id="RCZG01000012">
    <property type="protein sequence ID" value="TPG31438.1"/>
    <property type="molecule type" value="Genomic_DNA"/>
</dbReference>
<gene>
    <name evidence="2" type="ORF">EAH80_23345</name>
</gene>
<feature type="transmembrane region" description="Helical" evidence="1">
    <location>
        <begin position="87"/>
        <end position="105"/>
    </location>
</feature>
<accession>A0A502E0X3</accession>